<evidence type="ECO:0000256" key="4">
    <source>
        <dbReference type="ARBA" id="ARBA00023163"/>
    </source>
</evidence>
<dbReference type="AlphaFoldDB" id="A0A7W9UQ50"/>
<keyword evidence="2" id="KW-0805">Transcription regulation</keyword>
<evidence type="ECO:0000256" key="1">
    <source>
        <dbReference type="ARBA" id="ARBA00011046"/>
    </source>
</evidence>
<dbReference type="InterPro" id="IPR005650">
    <property type="entry name" value="BlaI_family"/>
</dbReference>
<dbReference type="SUPFAM" id="SSF46785">
    <property type="entry name" value="Winged helix' DNA-binding domain"/>
    <property type="match status" value="1"/>
</dbReference>
<name>A0A7W9UQ50_9ACTN</name>
<dbReference type="Proteomes" id="UP000585836">
    <property type="component" value="Unassembled WGS sequence"/>
</dbReference>
<dbReference type="InterPro" id="IPR036390">
    <property type="entry name" value="WH_DNA-bd_sf"/>
</dbReference>
<dbReference type="GO" id="GO:0045892">
    <property type="term" value="P:negative regulation of DNA-templated transcription"/>
    <property type="evidence" value="ECO:0007669"/>
    <property type="project" value="InterPro"/>
</dbReference>
<evidence type="ECO:0000256" key="3">
    <source>
        <dbReference type="ARBA" id="ARBA00023125"/>
    </source>
</evidence>
<dbReference type="Pfam" id="PF03965">
    <property type="entry name" value="Penicillinase_R"/>
    <property type="match status" value="1"/>
</dbReference>
<comment type="caution">
    <text evidence="5">The sequence shown here is derived from an EMBL/GenBank/DDBJ whole genome shotgun (WGS) entry which is preliminary data.</text>
</comment>
<dbReference type="EMBL" id="JACHJK010000003">
    <property type="protein sequence ID" value="MBB5927063.1"/>
    <property type="molecule type" value="Genomic_DNA"/>
</dbReference>
<keyword evidence="4" id="KW-0804">Transcription</keyword>
<protein>
    <submittedName>
        <fullName evidence="5">Putative transcriptional regulator</fullName>
    </submittedName>
</protein>
<gene>
    <name evidence="5" type="ORF">FHS34_002519</name>
</gene>
<keyword evidence="6" id="KW-1185">Reference proteome</keyword>
<dbReference type="Gene3D" id="1.10.10.10">
    <property type="entry name" value="Winged helix-like DNA-binding domain superfamily/Winged helix DNA-binding domain"/>
    <property type="match status" value="1"/>
</dbReference>
<dbReference type="InterPro" id="IPR036388">
    <property type="entry name" value="WH-like_DNA-bd_sf"/>
</dbReference>
<organism evidence="5 6">
    <name type="scientific">Streptomyces echinatus</name>
    <dbReference type="NCBI Taxonomy" id="67293"/>
    <lineage>
        <taxon>Bacteria</taxon>
        <taxon>Bacillati</taxon>
        <taxon>Actinomycetota</taxon>
        <taxon>Actinomycetes</taxon>
        <taxon>Kitasatosporales</taxon>
        <taxon>Streptomycetaceae</taxon>
        <taxon>Streptomyces</taxon>
    </lineage>
</organism>
<dbReference type="GO" id="GO:0003677">
    <property type="term" value="F:DNA binding"/>
    <property type="evidence" value="ECO:0007669"/>
    <property type="project" value="UniProtKB-KW"/>
</dbReference>
<comment type="similarity">
    <text evidence="1">Belongs to the BlaI transcriptional regulatory family.</text>
</comment>
<evidence type="ECO:0000256" key="2">
    <source>
        <dbReference type="ARBA" id="ARBA00023015"/>
    </source>
</evidence>
<proteinExistence type="inferred from homology"/>
<sequence>MRIVSLSAEKDERRPAGELEAAVMAALWAAGTPLTPALVQTGLASGLARTTVTTILSRLYEKGTLERERQGRGYAYRPIQDPHGLTALRMHSELDRGSDRETVLARFVAQLLDRCARHPYVTRLQAAGELQPSAVMGEQSVPPFLGLLQQLWHRPVRYG</sequence>
<reference evidence="5 6" key="1">
    <citation type="submission" date="2020-08" db="EMBL/GenBank/DDBJ databases">
        <title>Genomic Encyclopedia of Type Strains, Phase III (KMG-III): the genomes of soil and plant-associated and newly described type strains.</title>
        <authorList>
            <person name="Whitman W."/>
        </authorList>
    </citation>
    <scope>NUCLEOTIDE SEQUENCE [LARGE SCALE GENOMIC DNA]</scope>
    <source>
        <strain evidence="5 6">CECT 3313</strain>
    </source>
</reference>
<accession>A0A7W9UQ50</accession>
<evidence type="ECO:0000313" key="6">
    <source>
        <dbReference type="Proteomes" id="UP000585836"/>
    </source>
</evidence>
<keyword evidence="3" id="KW-0238">DNA-binding</keyword>
<evidence type="ECO:0000313" key="5">
    <source>
        <dbReference type="EMBL" id="MBB5927063.1"/>
    </source>
</evidence>